<sequence>MWIVNLEPFISAEPTAVAAALGVPVAGIVLIIAIALRGTDPKDRPAIIKAVAELFRWRR</sequence>
<name>A0A1H7AWE5_9ACTN</name>
<proteinExistence type="predicted"/>
<feature type="transmembrane region" description="Helical" evidence="1">
    <location>
        <begin position="16"/>
        <end position="36"/>
    </location>
</feature>
<dbReference type="Proteomes" id="UP000198707">
    <property type="component" value="Unassembled WGS sequence"/>
</dbReference>
<evidence type="ECO:0000256" key="1">
    <source>
        <dbReference type="SAM" id="Phobius"/>
    </source>
</evidence>
<evidence type="ECO:0000313" key="2">
    <source>
        <dbReference type="EMBL" id="SEJ66190.1"/>
    </source>
</evidence>
<dbReference type="EMBL" id="FNYV01000006">
    <property type="protein sequence ID" value="SEJ66190.1"/>
    <property type="molecule type" value="Genomic_DNA"/>
</dbReference>
<accession>A0A1H7AWE5</accession>
<keyword evidence="1" id="KW-1133">Transmembrane helix</keyword>
<keyword evidence="3" id="KW-1185">Reference proteome</keyword>
<protein>
    <submittedName>
        <fullName evidence="2">Uncharacterized protein</fullName>
    </submittedName>
</protein>
<keyword evidence="1" id="KW-0472">Membrane</keyword>
<reference evidence="3" key="1">
    <citation type="submission" date="2016-10" db="EMBL/GenBank/DDBJ databases">
        <authorList>
            <person name="Varghese N."/>
            <person name="Submissions S."/>
        </authorList>
    </citation>
    <scope>NUCLEOTIDE SEQUENCE [LARGE SCALE GENOMIC DNA]</scope>
    <source>
        <strain evidence="3">CGMCC 4.7038</strain>
    </source>
</reference>
<keyword evidence="1" id="KW-0812">Transmembrane</keyword>
<dbReference type="AlphaFoldDB" id="A0A1H7AWE5"/>
<organism evidence="2 3">
    <name type="scientific">Micromonospora phaseoli</name>
    <dbReference type="NCBI Taxonomy" id="1144548"/>
    <lineage>
        <taxon>Bacteria</taxon>
        <taxon>Bacillati</taxon>
        <taxon>Actinomycetota</taxon>
        <taxon>Actinomycetes</taxon>
        <taxon>Micromonosporales</taxon>
        <taxon>Micromonosporaceae</taxon>
        <taxon>Micromonospora</taxon>
    </lineage>
</organism>
<evidence type="ECO:0000313" key="3">
    <source>
        <dbReference type="Proteomes" id="UP000198707"/>
    </source>
</evidence>
<gene>
    <name evidence="2" type="ORF">SAMN05443287_106200</name>
</gene>